<dbReference type="Proteomes" id="UP000520767">
    <property type="component" value="Unassembled WGS sequence"/>
</dbReference>
<evidence type="ECO:0000313" key="1">
    <source>
        <dbReference type="EMBL" id="MBB4911022.1"/>
    </source>
</evidence>
<dbReference type="RefSeq" id="WP_184815019.1">
    <property type="nucleotide sequence ID" value="NZ_JACHJQ010000008.1"/>
</dbReference>
<comment type="caution">
    <text evidence="1">The sequence shown here is derived from an EMBL/GenBank/DDBJ whole genome shotgun (WGS) entry which is preliminary data.</text>
</comment>
<reference evidence="1 2" key="1">
    <citation type="submission" date="2020-08" db="EMBL/GenBank/DDBJ databases">
        <title>Genomic Encyclopedia of Type Strains, Phase III (KMG-III): the genomes of soil and plant-associated and newly described type strains.</title>
        <authorList>
            <person name="Whitman W."/>
        </authorList>
    </citation>
    <scope>NUCLEOTIDE SEQUENCE [LARGE SCALE GENOMIC DNA]</scope>
    <source>
        <strain evidence="1 2">CECT 8960</strain>
    </source>
</reference>
<accession>A0A7W7VHZ7</accession>
<keyword evidence="2" id="KW-1185">Reference proteome</keyword>
<dbReference type="PROSITE" id="PS51257">
    <property type="entry name" value="PROKAR_LIPOPROTEIN"/>
    <property type="match status" value="1"/>
</dbReference>
<evidence type="ECO:0000313" key="2">
    <source>
        <dbReference type="Proteomes" id="UP000520767"/>
    </source>
</evidence>
<name>A0A7W7VHZ7_9PSEU</name>
<organism evidence="1 2">
    <name type="scientific">Actinophytocola algeriensis</name>
    <dbReference type="NCBI Taxonomy" id="1768010"/>
    <lineage>
        <taxon>Bacteria</taxon>
        <taxon>Bacillati</taxon>
        <taxon>Actinomycetota</taxon>
        <taxon>Actinomycetes</taxon>
        <taxon>Pseudonocardiales</taxon>
        <taxon>Pseudonocardiaceae</taxon>
    </lineage>
</organism>
<gene>
    <name evidence="1" type="ORF">FHR82_007281</name>
</gene>
<sequence length="118" mass="11675">MLGKGKLAVVSVLVFVLSGCGEDSLPAAADGADLGACADGTCEVLVETGDVLDLPGLGRVEVAIEEDMLEVASRSDDGQGNSSELSAAGAAGKQLVLNSQEFTVVAVLGGQGVLRVGS</sequence>
<protein>
    <recommendedName>
        <fullName evidence="3">Lipoprotein</fullName>
    </recommendedName>
</protein>
<proteinExistence type="predicted"/>
<evidence type="ECO:0008006" key="3">
    <source>
        <dbReference type="Google" id="ProtNLM"/>
    </source>
</evidence>
<dbReference type="EMBL" id="JACHJQ010000008">
    <property type="protein sequence ID" value="MBB4911022.1"/>
    <property type="molecule type" value="Genomic_DNA"/>
</dbReference>
<dbReference type="AlphaFoldDB" id="A0A7W7VHZ7"/>